<name>A0A1S8ARA5_9EURY</name>
<dbReference type="RefSeq" id="WP_076148658.1">
    <property type="nucleotide sequence ID" value="NZ_LWLN01000002.1"/>
</dbReference>
<organism evidence="1 2">
    <name type="scientific">Natrinema saccharevitans</name>
    <dbReference type="NCBI Taxonomy" id="301967"/>
    <lineage>
        <taxon>Archaea</taxon>
        <taxon>Methanobacteriati</taxon>
        <taxon>Methanobacteriota</taxon>
        <taxon>Stenosarchaea group</taxon>
        <taxon>Halobacteria</taxon>
        <taxon>Halobacteriales</taxon>
        <taxon>Natrialbaceae</taxon>
        <taxon>Natrinema</taxon>
    </lineage>
</organism>
<sequence length="63" mass="7010">MSAKFVEGMSLQLHELNVKKSTHIMSGEKMSVDAKIYAQKIRAALYFLLAEEGGLVPQLSSRQ</sequence>
<dbReference type="EMBL" id="LWLN01000002">
    <property type="protein sequence ID" value="OLZ39343.1"/>
    <property type="molecule type" value="Genomic_DNA"/>
</dbReference>
<comment type="caution">
    <text evidence="1">The sequence shown here is derived from an EMBL/GenBank/DDBJ whole genome shotgun (WGS) entry which is preliminary data.</text>
</comment>
<keyword evidence="2" id="KW-1185">Reference proteome</keyword>
<gene>
    <name evidence="1" type="ORF">A6E15_18350</name>
</gene>
<proteinExistence type="predicted"/>
<dbReference type="Proteomes" id="UP000189370">
    <property type="component" value="Unassembled WGS sequence"/>
</dbReference>
<reference evidence="2" key="1">
    <citation type="submission" date="2016-04" db="EMBL/GenBank/DDBJ databases">
        <authorList>
            <person name="Chen S.-C."/>
            <person name="Lai M.-C."/>
        </authorList>
    </citation>
    <scope>NUCLEOTIDE SEQUENCE [LARGE SCALE GENOMIC DNA]</scope>
    <source>
        <strain evidence="2">AB14</strain>
    </source>
</reference>
<evidence type="ECO:0000313" key="2">
    <source>
        <dbReference type="Proteomes" id="UP000189370"/>
    </source>
</evidence>
<dbReference type="AlphaFoldDB" id="A0A1S8ARA5"/>
<protein>
    <submittedName>
        <fullName evidence="1">Uncharacterized protein</fullName>
    </submittedName>
</protein>
<accession>A0A1S8ARA5</accession>
<evidence type="ECO:0000313" key="1">
    <source>
        <dbReference type="EMBL" id="OLZ39343.1"/>
    </source>
</evidence>